<dbReference type="InterPro" id="IPR014903">
    <property type="entry name" value="DUF1796"/>
</dbReference>
<gene>
    <name evidence="1" type="ORF">N825_01540</name>
</gene>
<reference evidence="1 2" key="1">
    <citation type="submission" date="2013-08" db="EMBL/GenBank/DDBJ databases">
        <title>The genome sequence of Skermanella stibiiresistens.</title>
        <authorList>
            <person name="Zhu W."/>
            <person name="Wang G."/>
        </authorList>
    </citation>
    <scope>NUCLEOTIDE SEQUENCE [LARGE SCALE GENOMIC DNA]</scope>
    <source>
        <strain evidence="1 2">SB22</strain>
    </source>
</reference>
<dbReference type="AlphaFoldDB" id="W9HA44"/>
<protein>
    <submittedName>
        <fullName evidence="1">Uncharacterized protein</fullName>
    </submittedName>
</protein>
<keyword evidence="2" id="KW-1185">Reference proteome</keyword>
<accession>W9HA44</accession>
<proteinExistence type="predicted"/>
<sequence>MDLNDYRNEKFSNDYVDANLKRSLQHFFALTARESFSVSPADEDVVRDAGDGAAALVRDYFDMMLEQVGERRRNLKDFQGIQFVSIGEDCFSRTILTQWGVKPFAKLGEKSGPFDLSVHPITSTIKLFQTDFEGYLDPENLGFVEKYNFISNHKVKVSFNHETGPTYTEDGFQPLIDIYTRRLKQFRAVMASEAPTVLVFHSRSPTASTGQHITQLWNAVKSRWSVDDKLMVCLRTWPHGAEIIPSATIDDPRVTVMDIHYPREGYVWHLPRYCFTREGFEFERRVVDFVKRAAIQFQRQPSLAPA</sequence>
<comment type="caution">
    <text evidence="1">The sequence shown here is derived from an EMBL/GenBank/DDBJ whole genome shotgun (WGS) entry which is preliminary data.</text>
</comment>
<evidence type="ECO:0000313" key="2">
    <source>
        <dbReference type="Proteomes" id="UP000019486"/>
    </source>
</evidence>
<dbReference type="OrthoDB" id="8452537at2"/>
<evidence type="ECO:0000313" key="1">
    <source>
        <dbReference type="EMBL" id="EWY42844.1"/>
    </source>
</evidence>
<organism evidence="1 2">
    <name type="scientific">Skermanella stibiiresistens SB22</name>
    <dbReference type="NCBI Taxonomy" id="1385369"/>
    <lineage>
        <taxon>Bacteria</taxon>
        <taxon>Pseudomonadati</taxon>
        <taxon>Pseudomonadota</taxon>
        <taxon>Alphaproteobacteria</taxon>
        <taxon>Rhodospirillales</taxon>
        <taxon>Azospirillaceae</taxon>
        <taxon>Skermanella</taxon>
    </lineage>
</organism>
<dbReference type="EMBL" id="AVFL01000001">
    <property type="protein sequence ID" value="EWY42844.1"/>
    <property type="molecule type" value="Genomic_DNA"/>
</dbReference>
<dbReference type="Proteomes" id="UP000019486">
    <property type="component" value="Unassembled WGS sequence"/>
</dbReference>
<dbReference type="Pfam" id="PF08795">
    <property type="entry name" value="DUF1796"/>
    <property type="match status" value="1"/>
</dbReference>
<name>W9HA44_9PROT</name>
<dbReference type="RefSeq" id="WP_037446028.1">
    <property type="nucleotide sequence ID" value="NZ_AVFL01000001.1"/>
</dbReference>